<evidence type="ECO:0000256" key="2">
    <source>
        <dbReference type="SAM" id="Phobius"/>
    </source>
</evidence>
<dbReference type="EMBL" id="WIGM01000059">
    <property type="protein sequence ID" value="KAF6842813.1"/>
    <property type="molecule type" value="Genomic_DNA"/>
</dbReference>
<proteinExistence type="predicted"/>
<organism evidence="3 4">
    <name type="scientific">Colletotrichum musicola</name>
    <dbReference type="NCBI Taxonomy" id="2175873"/>
    <lineage>
        <taxon>Eukaryota</taxon>
        <taxon>Fungi</taxon>
        <taxon>Dikarya</taxon>
        <taxon>Ascomycota</taxon>
        <taxon>Pezizomycotina</taxon>
        <taxon>Sordariomycetes</taxon>
        <taxon>Hypocreomycetidae</taxon>
        <taxon>Glomerellales</taxon>
        <taxon>Glomerellaceae</taxon>
        <taxon>Colletotrichum</taxon>
        <taxon>Colletotrichum orchidearum species complex</taxon>
    </lineage>
</organism>
<reference evidence="3" key="1">
    <citation type="journal article" date="2020" name="Phytopathology">
        <title>Genome Sequence Resources of Colletotrichum truncatum, C. plurivorum, C. musicola, and C. sojae: Four Species Pathogenic to Soybean (Glycine max).</title>
        <authorList>
            <person name="Rogerio F."/>
            <person name="Boufleur T.R."/>
            <person name="Ciampi-Guillardi M."/>
            <person name="Sukno S.A."/>
            <person name="Thon M.R."/>
            <person name="Massola Junior N.S."/>
            <person name="Baroncelli R."/>
        </authorList>
    </citation>
    <scope>NUCLEOTIDE SEQUENCE</scope>
    <source>
        <strain evidence="3">LFN0074</strain>
    </source>
</reference>
<feature type="transmembrane region" description="Helical" evidence="2">
    <location>
        <begin position="890"/>
        <end position="912"/>
    </location>
</feature>
<evidence type="ECO:0000256" key="1">
    <source>
        <dbReference type="SAM" id="MobiDB-lite"/>
    </source>
</evidence>
<feature type="transmembrane region" description="Helical" evidence="2">
    <location>
        <begin position="561"/>
        <end position="587"/>
    </location>
</feature>
<keyword evidence="2" id="KW-1133">Transmembrane helix</keyword>
<keyword evidence="2" id="KW-0812">Transmembrane</keyword>
<name>A0A8H6NUI2_9PEZI</name>
<gene>
    <name evidence="3" type="ORF">CMUS01_02739</name>
</gene>
<feature type="transmembrane region" description="Helical" evidence="2">
    <location>
        <begin position="462"/>
        <end position="481"/>
    </location>
</feature>
<feature type="region of interest" description="Disordered" evidence="1">
    <location>
        <begin position="63"/>
        <end position="95"/>
    </location>
</feature>
<dbReference type="OrthoDB" id="5332281at2759"/>
<dbReference type="InterPro" id="IPR021840">
    <property type="entry name" value="DUF3433"/>
</dbReference>
<keyword evidence="2" id="KW-0472">Membrane</keyword>
<evidence type="ECO:0000313" key="4">
    <source>
        <dbReference type="Proteomes" id="UP000639643"/>
    </source>
</evidence>
<dbReference type="Proteomes" id="UP000639643">
    <property type="component" value="Unassembled WGS sequence"/>
</dbReference>
<dbReference type="PANTHER" id="PTHR37544:SF1">
    <property type="entry name" value="PHOSPHORIBOSYLAMINOIMIDAZOLE-SUCCINOCARBOXAMIDE SYNTHASE"/>
    <property type="match status" value="1"/>
</dbReference>
<accession>A0A8H6NUI2</accession>
<feature type="transmembrane region" description="Helical" evidence="2">
    <location>
        <begin position="152"/>
        <end position="177"/>
    </location>
</feature>
<feature type="transmembrane region" description="Helical" evidence="2">
    <location>
        <begin position="493"/>
        <end position="513"/>
    </location>
</feature>
<dbReference type="Pfam" id="PF11915">
    <property type="entry name" value="DUF3433"/>
    <property type="match status" value="1"/>
</dbReference>
<dbReference type="PANTHER" id="PTHR37544">
    <property type="entry name" value="SPRAY-RELATED"/>
    <property type="match status" value="1"/>
</dbReference>
<comment type="caution">
    <text evidence="3">The sequence shown here is derived from an EMBL/GenBank/DDBJ whole genome shotgun (WGS) entry which is preliminary data.</text>
</comment>
<sequence length="1022" mass="114172">MEPPIRTQSPTPSIELEDFGVYWAQLYSSEDVTELRLRSENPSSPATPQTVDIEANELAGQFEDESQHHTPERQTAADRVQGGAGRRKTGVARRADDTLSEGKLVPLVAPVRCFGHLHRNIFMLRHTVDYELDYMSMMLPTVLVKSFRQKHYLVFLVTATSLLLKAQIVLAPGLFLVTRVQFPQSIDVKVIDIFNTEPGTILVDDSRAYYTAQSIQRFKASFPFGSAKGVTYQRFSPRGELNAPISVTVDGFFVYMSCLKLSTYNVTMRERGGYFPPEYHFNFGFERCGDVAFQVRGNQFVYLALDGDDQTTETKSSDFAAVICSPNIWASKVEVIDDGISSVLGKVAHQAQSAIELDLWPLIMNSTPNAALPKGNKWPGEQLRMQASKGQHLKSAEVSPGREFDMKLGTNLASSNSTEVLFDYLVQLAEYSGPLAIHYGLRRANEANIVGQKRRANRVRTVFVVVVVGLMATLNLTLLRSQQLKGISTSNEYWHWTVSSFATLVALAVTLYATSYDTALRSLSVLGILTRREAANFNRLDLSMLDAMGPHALLMSFRLRIWALSASQAVAFFCAFLTTASSTLFTLEYVPKSLDLQLQQKSWFGDRPLGDSLGEYRDNRQALSSMLLHTTRGNITYPKNTFEDLVFPILNTSAVEIDIATKIGAQIKMPSARPASNCTKMDADVFNIHTTMLNLSERTYINAEVTIPSVCPDGKHFNISTNFWIEYTSEGSTTRLPFAKVLDSEENMFDVESYISCVNETLVESEELEPVYVVDNHLRPKFPMGCPFPVVKEQNVNDTAMDVTFGFLIEPHGPIPAEAFGDPGLEQTILNELNHNRALISAQLLNLESRFDIDEGSNSTAFPPERLDTVDGVLIDYDNRRIVQNTVETYILTAILGVVAAANILALLSSLLRRWRPLTRGGIFDMNVKGLAPKDFQSILMTASLLESSNATEHIPIETQSLSRDECNGILTSLRFRLGWFRRESDQTRHFTIGVMGDDNFTFLSNEEIAVDKEHDETESLR</sequence>
<protein>
    <submittedName>
        <fullName evidence="3">Uncharacterized protein</fullName>
    </submittedName>
</protein>
<dbReference type="AlphaFoldDB" id="A0A8H6NUI2"/>
<feature type="compositionally biased region" description="Basic and acidic residues" evidence="1">
    <location>
        <begin position="65"/>
        <end position="76"/>
    </location>
</feature>
<evidence type="ECO:0000313" key="3">
    <source>
        <dbReference type="EMBL" id="KAF6842813.1"/>
    </source>
</evidence>
<keyword evidence="4" id="KW-1185">Reference proteome</keyword>